<gene>
    <name evidence="1" type="ORF">NP596_18860</name>
</gene>
<dbReference type="EMBL" id="JANIBK010000174">
    <property type="protein sequence ID" value="MCQ8130528.1"/>
    <property type="molecule type" value="Genomic_DNA"/>
</dbReference>
<feature type="non-terminal residue" evidence="1">
    <location>
        <position position="69"/>
    </location>
</feature>
<evidence type="ECO:0008006" key="3">
    <source>
        <dbReference type="Google" id="ProtNLM"/>
    </source>
</evidence>
<protein>
    <recommendedName>
        <fullName evidence="3">YD repeat-containing protein</fullName>
    </recommendedName>
</protein>
<reference evidence="1 2" key="1">
    <citation type="submission" date="2022-07" db="EMBL/GenBank/DDBJ databases">
        <title>Methylomonas rivi sp. nov., Methylomonas rosea sp. nov., Methylomonas aureus sp. nov. and Methylomonas subterranea sp. nov., four novel methanotrophs isolated from a freshwater creek and the deep terrestrial subsurface.</title>
        <authorList>
            <person name="Abin C."/>
            <person name="Sankaranarayanan K."/>
            <person name="Garner C."/>
            <person name="Sindelar R."/>
            <person name="Kotary K."/>
            <person name="Garner R."/>
            <person name="Barclay S."/>
            <person name="Lawson P."/>
            <person name="Krumholz L."/>
        </authorList>
    </citation>
    <scope>NUCLEOTIDE SEQUENCE [LARGE SCALE GENOMIC DNA]</scope>
    <source>
        <strain evidence="1 2">WSC-6</strain>
    </source>
</reference>
<keyword evidence="2" id="KW-1185">Reference proteome</keyword>
<evidence type="ECO:0000313" key="2">
    <source>
        <dbReference type="Proteomes" id="UP001524586"/>
    </source>
</evidence>
<evidence type="ECO:0000313" key="1">
    <source>
        <dbReference type="EMBL" id="MCQ8130528.1"/>
    </source>
</evidence>
<proteinExistence type="predicted"/>
<sequence length="69" mass="7451">MQDLTPFCSDGSVRRYLYDAAQQLTQVRNGSDTGAILAGYNYDNAGNQTQRSGGANLTLSYDALDRLAS</sequence>
<dbReference type="Gene3D" id="2.180.10.10">
    <property type="entry name" value="RHS repeat-associated core"/>
    <property type="match status" value="1"/>
</dbReference>
<comment type="caution">
    <text evidence="1">The sequence shown here is derived from an EMBL/GenBank/DDBJ whole genome shotgun (WGS) entry which is preliminary data.</text>
</comment>
<organism evidence="1 2">
    <name type="scientific">Methylomonas rivi</name>
    <dbReference type="NCBI Taxonomy" id="2952226"/>
    <lineage>
        <taxon>Bacteria</taxon>
        <taxon>Pseudomonadati</taxon>
        <taxon>Pseudomonadota</taxon>
        <taxon>Gammaproteobacteria</taxon>
        <taxon>Methylococcales</taxon>
        <taxon>Methylococcaceae</taxon>
        <taxon>Methylomonas</taxon>
    </lineage>
</organism>
<name>A0ABT1U9J0_9GAMM</name>
<accession>A0ABT1U9J0</accession>
<dbReference type="Proteomes" id="UP001524586">
    <property type="component" value="Unassembled WGS sequence"/>
</dbReference>